<dbReference type="PANTHER" id="PTHR43394">
    <property type="entry name" value="ATP-DEPENDENT PERMEASE MDL1, MITOCHONDRIAL"/>
    <property type="match status" value="1"/>
</dbReference>
<sequence length="143" mass="15896">MVNPPPPGNSHPPFTPTSLSQGQRQLFSLARVLLRRRVRARARSSTFGSPPSIPLHDGGILLLDEVSSSVDRETDEAMQRVILREFAGYTIVMVSHRLEAVMGFDRVVIMDAGRVVEMGPPRELAETEGSRFRELWMVGNNKG</sequence>
<comment type="caution">
    <text evidence="2">The sequence shown here is derived from an EMBL/GenBank/DDBJ whole genome shotgun (WGS) entry which is preliminary data.</text>
</comment>
<protein>
    <submittedName>
        <fullName evidence="2">Multidrug resistance-associated protein/mitoxantrone resistance protein</fullName>
    </submittedName>
</protein>
<evidence type="ECO:0000313" key="3">
    <source>
        <dbReference type="Proteomes" id="UP001303889"/>
    </source>
</evidence>
<dbReference type="Gene3D" id="3.40.50.300">
    <property type="entry name" value="P-loop containing nucleotide triphosphate hydrolases"/>
    <property type="match status" value="1"/>
</dbReference>
<dbReference type="EMBL" id="MU855654">
    <property type="protein sequence ID" value="KAK3900614.1"/>
    <property type="molecule type" value="Genomic_DNA"/>
</dbReference>
<proteinExistence type="predicted"/>
<evidence type="ECO:0000313" key="2">
    <source>
        <dbReference type="EMBL" id="KAK3900614.1"/>
    </source>
</evidence>
<name>A0AAN6MI30_9PEZI</name>
<dbReference type="AlphaFoldDB" id="A0AAN6MI30"/>
<reference evidence="2" key="1">
    <citation type="journal article" date="2023" name="Mol. Phylogenet. Evol.">
        <title>Genome-scale phylogeny and comparative genomics of the fungal order Sordariales.</title>
        <authorList>
            <person name="Hensen N."/>
            <person name="Bonometti L."/>
            <person name="Westerberg I."/>
            <person name="Brannstrom I.O."/>
            <person name="Guillou S."/>
            <person name="Cros-Aarteil S."/>
            <person name="Calhoun S."/>
            <person name="Haridas S."/>
            <person name="Kuo A."/>
            <person name="Mondo S."/>
            <person name="Pangilinan J."/>
            <person name="Riley R."/>
            <person name="LaButti K."/>
            <person name="Andreopoulos B."/>
            <person name="Lipzen A."/>
            <person name="Chen C."/>
            <person name="Yan M."/>
            <person name="Daum C."/>
            <person name="Ng V."/>
            <person name="Clum A."/>
            <person name="Steindorff A."/>
            <person name="Ohm R.A."/>
            <person name="Martin F."/>
            <person name="Silar P."/>
            <person name="Natvig D.O."/>
            <person name="Lalanne C."/>
            <person name="Gautier V."/>
            <person name="Ament-Velasquez S.L."/>
            <person name="Kruys A."/>
            <person name="Hutchinson M.I."/>
            <person name="Powell A.J."/>
            <person name="Barry K."/>
            <person name="Miller A.N."/>
            <person name="Grigoriev I.V."/>
            <person name="Debuchy R."/>
            <person name="Gladieux P."/>
            <person name="Hiltunen Thoren M."/>
            <person name="Johannesson H."/>
        </authorList>
    </citation>
    <scope>NUCLEOTIDE SEQUENCE</scope>
    <source>
        <strain evidence="2">CBS 103.79</strain>
    </source>
</reference>
<evidence type="ECO:0000256" key="1">
    <source>
        <dbReference type="SAM" id="MobiDB-lite"/>
    </source>
</evidence>
<accession>A0AAN6MI30</accession>
<dbReference type="SUPFAM" id="SSF52540">
    <property type="entry name" value="P-loop containing nucleoside triphosphate hydrolases"/>
    <property type="match status" value="1"/>
</dbReference>
<organism evidence="2 3">
    <name type="scientific">Staphylotrichum tortipilum</name>
    <dbReference type="NCBI Taxonomy" id="2831512"/>
    <lineage>
        <taxon>Eukaryota</taxon>
        <taxon>Fungi</taxon>
        <taxon>Dikarya</taxon>
        <taxon>Ascomycota</taxon>
        <taxon>Pezizomycotina</taxon>
        <taxon>Sordariomycetes</taxon>
        <taxon>Sordariomycetidae</taxon>
        <taxon>Sordariales</taxon>
        <taxon>Chaetomiaceae</taxon>
        <taxon>Staphylotrichum</taxon>
    </lineage>
</organism>
<keyword evidence="3" id="KW-1185">Reference proteome</keyword>
<dbReference type="GO" id="GO:0015421">
    <property type="term" value="F:ABC-type oligopeptide transporter activity"/>
    <property type="evidence" value="ECO:0007669"/>
    <property type="project" value="TreeGrafter"/>
</dbReference>
<gene>
    <name evidence="2" type="ORF">C8A05DRAFT_17102</name>
</gene>
<feature type="region of interest" description="Disordered" evidence="1">
    <location>
        <begin position="1"/>
        <end position="21"/>
    </location>
</feature>
<dbReference type="InterPro" id="IPR039421">
    <property type="entry name" value="Type_1_exporter"/>
</dbReference>
<feature type="compositionally biased region" description="Pro residues" evidence="1">
    <location>
        <begin position="1"/>
        <end position="15"/>
    </location>
</feature>
<dbReference type="Proteomes" id="UP001303889">
    <property type="component" value="Unassembled WGS sequence"/>
</dbReference>
<reference evidence="2" key="2">
    <citation type="submission" date="2023-05" db="EMBL/GenBank/DDBJ databases">
        <authorList>
            <consortium name="Lawrence Berkeley National Laboratory"/>
            <person name="Steindorff A."/>
            <person name="Hensen N."/>
            <person name="Bonometti L."/>
            <person name="Westerberg I."/>
            <person name="Brannstrom I.O."/>
            <person name="Guillou S."/>
            <person name="Cros-Aarteil S."/>
            <person name="Calhoun S."/>
            <person name="Haridas S."/>
            <person name="Kuo A."/>
            <person name="Mondo S."/>
            <person name="Pangilinan J."/>
            <person name="Riley R."/>
            <person name="Labutti K."/>
            <person name="Andreopoulos B."/>
            <person name="Lipzen A."/>
            <person name="Chen C."/>
            <person name="Yanf M."/>
            <person name="Daum C."/>
            <person name="Ng V."/>
            <person name="Clum A."/>
            <person name="Ohm R."/>
            <person name="Martin F."/>
            <person name="Silar P."/>
            <person name="Natvig D."/>
            <person name="Lalanne C."/>
            <person name="Gautier V."/>
            <person name="Ament-Velasquez S.L."/>
            <person name="Kruys A."/>
            <person name="Hutchinson M.I."/>
            <person name="Powell A.J."/>
            <person name="Barry K."/>
            <person name="Miller A.N."/>
            <person name="Grigoriev I.V."/>
            <person name="Debuchy R."/>
            <person name="Gladieux P."/>
            <person name="Thoren M.H."/>
            <person name="Johannesson H."/>
        </authorList>
    </citation>
    <scope>NUCLEOTIDE SEQUENCE</scope>
    <source>
        <strain evidence="2">CBS 103.79</strain>
    </source>
</reference>
<dbReference type="PANTHER" id="PTHR43394:SF1">
    <property type="entry name" value="ATP-BINDING CASSETTE SUB-FAMILY B MEMBER 10, MITOCHONDRIAL"/>
    <property type="match status" value="1"/>
</dbReference>
<dbReference type="InterPro" id="IPR027417">
    <property type="entry name" value="P-loop_NTPase"/>
</dbReference>